<feature type="transmembrane region" description="Helical" evidence="7">
    <location>
        <begin position="435"/>
        <end position="456"/>
    </location>
</feature>
<evidence type="ECO:0000256" key="6">
    <source>
        <dbReference type="ARBA" id="ARBA00023136"/>
    </source>
</evidence>
<dbReference type="InterPro" id="IPR011701">
    <property type="entry name" value="MFS"/>
</dbReference>
<keyword evidence="3" id="KW-1003">Cell membrane</keyword>
<keyword evidence="4 7" id="KW-0812">Transmembrane</keyword>
<feature type="transmembrane region" description="Helical" evidence="7">
    <location>
        <begin position="334"/>
        <end position="356"/>
    </location>
</feature>
<feature type="transmembrane region" description="Helical" evidence="7">
    <location>
        <begin position="303"/>
        <end position="322"/>
    </location>
</feature>
<evidence type="ECO:0000259" key="8">
    <source>
        <dbReference type="PROSITE" id="PS50850"/>
    </source>
</evidence>
<feature type="transmembrane region" description="Helical" evidence="7">
    <location>
        <begin position="274"/>
        <end position="297"/>
    </location>
</feature>
<comment type="caution">
    <text evidence="9">The sequence shown here is derived from an EMBL/GenBank/DDBJ whole genome shotgun (WGS) entry which is preliminary data.</text>
</comment>
<evidence type="ECO:0000313" key="10">
    <source>
        <dbReference type="Proteomes" id="UP000636458"/>
    </source>
</evidence>
<feature type="transmembrane region" description="Helical" evidence="7">
    <location>
        <begin position="143"/>
        <end position="165"/>
    </location>
</feature>
<feature type="transmembrane region" description="Helical" evidence="7">
    <location>
        <begin position="171"/>
        <end position="192"/>
    </location>
</feature>
<dbReference type="PROSITE" id="PS50850">
    <property type="entry name" value="MFS"/>
    <property type="match status" value="1"/>
</dbReference>
<feature type="transmembrane region" description="Helical" evidence="7">
    <location>
        <begin position="52"/>
        <end position="73"/>
    </location>
</feature>
<dbReference type="EMBL" id="JAEPES010000002">
    <property type="protein sequence ID" value="MBK4347578.1"/>
    <property type="molecule type" value="Genomic_DNA"/>
</dbReference>
<organism evidence="9 10">
    <name type="scientific">Lacisediminihabitans changchengi</name>
    <dbReference type="NCBI Taxonomy" id="2787634"/>
    <lineage>
        <taxon>Bacteria</taxon>
        <taxon>Bacillati</taxon>
        <taxon>Actinomycetota</taxon>
        <taxon>Actinomycetes</taxon>
        <taxon>Micrococcales</taxon>
        <taxon>Microbacteriaceae</taxon>
        <taxon>Lacisediminihabitans</taxon>
    </lineage>
</organism>
<feature type="transmembrane region" description="Helical" evidence="7">
    <location>
        <begin position="204"/>
        <end position="224"/>
    </location>
</feature>
<feature type="transmembrane region" description="Helical" evidence="7">
    <location>
        <begin position="236"/>
        <end position="253"/>
    </location>
</feature>
<sequence>MPDTPMTTETTADKRARNLALLVAGTFFMENLDGTILTTAVPSIGRDLGVPALAVGVTITAYLLTLAMLIPLSGWITRRFGSRRVFLTAIAVFTVASVVCAASSTLAELTAARVLQGVGGAMMVPVGRLAVLRATDKAGLVRAVALLTWPALAAPVIAPLVGGILTTYGSWHWIFLINVPLGVVAFAFALRLVPRERPESPPRLDWVGLVLSSAGVGALVYLASLLSDGKPTAVEVALWAIGGVLALVAAVVWQRRVRHPLFDLGALRVETFRVAHAGGSLFRLAVNAVPFLLPLLFQERFGWSPVLSGSLVLFVFVGNIAIKPATTPLLRRFGFRPVLIVASSCAALSIVLMAVLSPETPLWLLALLLVFSGAARSTGFTAYNTIAFADIDRAEMTDANTLASTLQQVAAGFGIAVGALALRGGTLIAPDSGGFAIAFLVVAGLTLIATIESLALSRDAGASIRPAPRSRSTSRGTA</sequence>
<evidence type="ECO:0000256" key="4">
    <source>
        <dbReference type="ARBA" id="ARBA00022692"/>
    </source>
</evidence>
<dbReference type="InterPro" id="IPR036259">
    <property type="entry name" value="MFS_trans_sf"/>
</dbReference>
<protein>
    <submittedName>
        <fullName evidence="9">MFS transporter</fullName>
    </submittedName>
</protein>
<reference evidence="9" key="1">
    <citation type="submission" date="2021-01" db="EMBL/GenBank/DDBJ databases">
        <title>Lacisediminihabitans sp. nov. strain G11-30, isolated from Antarctic Soil.</title>
        <authorList>
            <person name="Li J."/>
        </authorList>
    </citation>
    <scope>NUCLEOTIDE SEQUENCE</scope>
    <source>
        <strain evidence="9">G11-30</strain>
    </source>
</reference>
<dbReference type="GO" id="GO:0022857">
    <property type="term" value="F:transmembrane transporter activity"/>
    <property type="evidence" value="ECO:0007669"/>
    <property type="project" value="InterPro"/>
</dbReference>
<comment type="subcellular location">
    <subcellularLocation>
        <location evidence="1">Cell membrane</location>
        <topology evidence="1">Multi-pass membrane protein</topology>
    </subcellularLocation>
</comment>
<evidence type="ECO:0000256" key="5">
    <source>
        <dbReference type="ARBA" id="ARBA00022989"/>
    </source>
</evidence>
<keyword evidence="6 7" id="KW-0472">Membrane</keyword>
<feature type="domain" description="Major facilitator superfamily (MFS) profile" evidence="8">
    <location>
        <begin position="19"/>
        <end position="461"/>
    </location>
</feature>
<dbReference type="AlphaFoldDB" id="A0A934SL58"/>
<evidence type="ECO:0000313" key="9">
    <source>
        <dbReference type="EMBL" id="MBK4347578.1"/>
    </source>
</evidence>
<evidence type="ECO:0000256" key="3">
    <source>
        <dbReference type="ARBA" id="ARBA00022475"/>
    </source>
</evidence>
<proteinExistence type="predicted"/>
<dbReference type="SUPFAM" id="SSF103473">
    <property type="entry name" value="MFS general substrate transporter"/>
    <property type="match status" value="1"/>
</dbReference>
<dbReference type="Gene3D" id="1.20.1250.20">
    <property type="entry name" value="MFS general substrate transporter like domains"/>
    <property type="match status" value="1"/>
</dbReference>
<dbReference type="PANTHER" id="PTHR42718">
    <property type="entry name" value="MAJOR FACILITATOR SUPERFAMILY MULTIDRUG TRANSPORTER MFSC"/>
    <property type="match status" value="1"/>
</dbReference>
<keyword evidence="10" id="KW-1185">Reference proteome</keyword>
<gene>
    <name evidence="9" type="ORF">IV501_08025</name>
</gene>
<feature type="transmembrane region" description="Helical" evidence="7">
    <location>
        <begin position="362"/>
        <end position="388"/>
    </location>
</feature>
<feature type="transmembrane region" description="Helical" evidence="7">
    <location>
        <begin position="409"/>
        <end position="429"/>
    </location>
</feature>
<evidence type="ECO:0000256" key="1">
    <source>
        <dbReference type="ARBA" id="ARBA00004651"/>
    </source>
</evidence>
<keyword evidence="5 7" id="KW-1133">Transmembrane helix</keyword>
<dbReference type="Pfam" id="PF07690">
    <property type="entry name" value="MFS_1"/>
    <property type="match status" value="1"/>
</dbReference>
<dbReference type="Gene3D" id="1.20.1720.10">
    <property type="entry name" value="Multidrug resistance protein D"/>
    <property type="match status" value="1"/>
</dbReference>
<dbReference type="InterPro" id="IPR020846">
    <property type="entry name" value="MFS_dom"/>
</dbReference>
<name>A0A934SL58_9MICO</name>
<feature type="transmembrane region" description="Helical" evidence="7">
    <location>
        <begin position="113"/>
        <end position="131"/>
    </location>
</feature>
<evidence type="ECO:0000256" key="7">
    <source>
        <dbReference type="SAM" id="Phobius"/>
    </source>
</evidence>
<evidence type="ECO:0000256" key="2">
    <source>
        <dbReference type="ARBA" id="ARBA00022448"/>
    </source>
</evidence>
<feature type="transmembrane region" description="Helical" evidence="7">
    <location>
        <begin position="85"/>
        <end position="107"/>
    </location>
</feature>
<dbReference type="PANTHER" id="PTHR42718:SF46">
    <property type="entry name" value="BLR6921 PROTEIN"/>
    <property type="match status" value="1"/>
</dbReference>
<keyword evidence="2" id="KW-0813">Transport</keyword>
<accession>A0A934SL58</accession>
<dbReference type="GO" id="GO:0005886">
    <property type="term" value="C:plasma membrane"/>
    <property type="evidence" value="ECO:0007669"/>
    <property type="project" value="UniProtKB-SubCell"/>
</dbReference>
<dbReference type="Proteomes" id="UP000636458">
    <property type="component" value="Unassembled WGS sequence"/>
</dbReference>